<dbReference type="Gene3D" id="1.10.472.30">
    <property type="entry name" value="Transcription elongation factor S-II, central domain"/>
    <property type="match status" value="1"/>
</dbReference>
<dbReference type="InterPro" id="IPR035441">
    <property type="entry name" value="TFIIS/LEDGF_dom_sf"/>
</dbReference>
<evidence type="ECO:0000256" key="5">
    <source>
        <dbReference type="ARBA" id="ARBA00022692"/>
    </source>
</evidence>
<keyword evidence="5 14" id="KW-0812">Transmembrane</keyword>
<dbReference type="Gene3D" id="1.20.930.10">
    <property type="entry name" value="Conserved domain common to transcription factors TFIIS, elongin A, CRSP70"/>
    <property type="match status" value="1"/>
</dbReference>
<evidence type="ECO:0000256" key="9">
    <source>
        <dbReference type="ARBA" id="ARBA00023136"/>
    </source>
</evidence>
<dbReference type="PROSITE" id="PS51319">
    <property type="entry name" value="TFIIS_N"/>
    <property type="match status" value="1"/>
</dbReference>
<dbReference type="PRINTS" id="PR01078">
    <property type="entry name" value="AMINACHANNEL"/>
</dbReference>
<sequence>MTVADPSVKEVLTAMAESSSIHGVSRWVTSTHWYQRALWLLVFLGATGGAFYQLSRLYISYTSYPVKTSMELEFSSLTFPAVSFCNMNPIKTTKLSLTTNETQKALQTRSKRSLDPQNINVPSDSKPFKVDRKGRKNGRCKNPVLDLRDVIRRIRKRRNAMATTTPSFSSGTTTSNDQWVTDANGNWYFFEFLPDMTGVQDEWNSRVETFRTEFQDNDLFTREEVGHSISDMLVSCAFNGNLCYKENFTLFQSLEYGNCYTFEGESYVSRRSGPNMGLRLVLNIETKEYIENYMDAPGIRLVIHQRGTLPFPEEEGITLNPNYETSIGMRMQSIHRASEPYGSCDTGEEFFNLFGIGYTVPACLKLCRQTEILKRCNCRPSTTSLDLGIADMKKYKSCLDKDYTITCEDFVINSIEQNRISCNCRSPCNQNVYKTSLSGRKWPNKIYLEGNLLPAVCGTSKNITYFKTVCNGAPITPTDLAWLEENFLKAVIYYEDLNFEKISEEPLYDGYQLISDVGGALGLFMGASILSFVEVLQFIIELINFLRHKIAARRSRKTVVTSFKAVSDMKDKYIGDLDFAGNKASCIFGCFRNRKKKMKLSLIKTQIKNKHVVEAYERLESSGNLKQLIFSTLSEFGNLKHYSAFINEDNVLQGVSNLMNMVKKLNNQSERFHGHVVVRELDTLLNSCFQFWIKEPVETPHSVQKEATLPITPVDSEAREQNDGVDCSFNDTCTSQFFPSRIRNSYVLETFRLKKGDALKTHEYLCKWAGLSPEKVHMINFTKAMKNVVRKADELKDRDVAQLNSFLKEFFKFPLVAETKGQEEQILTDSLIKTRIKNKYVMEAYERLKARENLKQLIYSSLSDLGNFAHYSEFIDEDNVFQGVMNMMEMVKKLQGQKSRKKREDVIEISSGKTDKGLKQATIDSLKGVVVVEDIKRAKAILKEPNTTVEQMIECLSGLEKKIPSRKVLLETKIGNVINKLRKHENDEIRKHARQVYVKWKTHFVEHRDRPQIEVQCDLKTEKTRKAGRKFISEALELQSEKGLPEIIEREVFHVNNRFLSSRYKRTMRNIWFKLKNDQTVKAQVLDSSLSVQELVQQCSPTGGLS</sequence>
<proteinExistence type="inferred from homology"/>
<evidence type="ECO:0000256" key="13">
    <source>
        <dbReference type="PROSITE-ProRule" id="PRU00649"/>
    </source>
</evidence>
<reference evidence="18" key="1">
    <citation type="submission" date="2022-08" db="UniProtKB">
        <authorList>
            <consortium name="EnsemblMetazoa"/>
        </authorList>
    </citation>
    <scope>IDENTIFICATION</scope>
    <source>
        <strain evidence="18">05x7-T-G4-1.051#20</strain>
    </source>
</reference>
<keyword evidence="10 14" id="KW-0739">Sodium transport</keyword>
<keyword evidence="4 14" id="KW-0894">Sodium channel</keyword>
<evidence type="ECO:0000256" key="4">
    <source>
        <dbReference type="ARBA" id="ARBA00022461"/>
    </source>
</evidence>
<dbReference type="PANTHER" id="PTHR11690:SF248">
    <property type="entry name" value="PICKPOCKET 17, ISOFORM A"/>
    <property type="match status" value="1"/>
</dbReference>
<dbReference type="Pfam" id="PF08711">
    <property type="entry name" value="Med26"/>
    <property type="match status" value="1"/>
</dbReference>
<dbReference type="Gene3D" id="1.10.287.820">
    <property type="entry name" value="Acid-sensing ion channel domain"/>
    <property type="match status" value="1"/>
</dbReference>
<dbReference type="Gene3D" id="2.60.470.10">
    <property type="entry name" value="Acid-sensing ion channels like domains"/>
    <property type="match status" value="1"/>
</dbReference>
<dbReference type="PROSITE" id="PS01206">
    <property type="entry name" value="ASC"/>
    <property type="match status" value="1"/>
</dbReference>
<dbReference type="InterPro" id="IPR036575">
    <property type="entry name" value="TFIIS_cen_dom_sf"/>
</dbReference>
<keyword evidence="11 13" id="KW-0539">Nucleus</keyword>
<evidence type="ECO:0000256" key="7">
    <source>
        <dbReference type="ARBA" id="ARBA00023053"/>
    </source>
</evidence>
<dbReference type="EnsemblMetazoa" id="G1917.1">
    <property type="protein sequence ID" value="G1917.1:cds"/>
    <property type="gene ID" value="G1917"/>
</dbReference>
<evidence type="ECO:0000313" key="18">
    <source>
        <dbReference type="EnsemblMetazoa" id="G1917.1:cds"/>
    </source>
</evidence>
<accession>A0A8W8JGG8</accession>
<feature type="domain" description="TFIIS N-terminal" evidence="17">
    <location>
        <begin position="933"/>
        <end position="1007"/>
    </location>
</feature>
<dbReference type="InterPro" id="IPR017923">
    <property type="entry name" value="TFIIS_N"/>
</dbReference>
<evidence type="ECO:0000256" key="11">
    <source>
        <dbReference type="ARBA" id="ARBA00023242"/>
    </source>
</evidence>
<keyword evidence="6 16" id="KW-1133">Transmembrane helix</keyword>
<feature type="region of interest" description="Disordered" evidence="15">
    <location>
        <begin position="107"/>
        <end position="135"/>
    </location>
</feature>
<evidence type="ECO:0000256" key="6">
    <source>
        <dbReference type="ARBA" id="ARBA00022989"/>
    </source>
</evidence>
<comment type="subcellular location">
    <subcellularLocation>
        <location evidence="2">Membrane</location>
        <topology evidence="2">Multi-pass membrane protein</topology>
    </subcellularLocation>
    <subcellularLocation>
        <location evidence="1 13">Nucleus</location>
    </subcellularLocation>
</comment>
<dbReference type="Pfam" id="PF00858">
    <property type="entry name" value="ASC"/>
    <property type="match status" value="1"/>
</dbReference>
<keyword evidence="3 14" id="KW-0813">Transport</keyword>
<evidence type="ECO:0000256" key="14">
    <source>
        <dbReference type="RuleBase" id="RU000679"/>
    </source>
</evidence>
<dbReference type="SUPFAM" id="SSF47676">
    <property type="entry name" value="Conserved domain common to transcription factors TFIIS, elongin A, CRSP70"/>
    <property type="match status" value="1"/>
</dbReference>
<evidence type="ECO:0000259" key="17">
    <source>
        <dbReference type="PROSITE" id="PS51319"/>
    </source>
</evidence>
<keyword evidence="12 14" id="KW-0407">Ion channel</keyword>
<dbReference type="InterPro" id="IPR003617">
    <property type="entry name" value="TFIIS/CRSP70_N_sub"/>
</dbReference>
<dbReference type="GO" id="GO:0006351">
    <property type="term" value="P:DNA-templated transcription"/>
    <property type="evidence" value="ECO:0007669"/>
    <property type="project" value="InterPro"/>
</dbReference>
<evidence type="ECO:0000256" key="16">
    <source>
        <dbReference type="SAM" id="Phobius"/>
    </source>
</evidence>
<dbReference type="GO" id="GO:0015280">
    <property type="term" value="F:ligand-gated sodium channel activity"/>
    <property type="evidence" value="ECO:0007669"/>
    <property type="project" value="TreeGrafter"/>
</dbReference>
<dbReference type="PANTHER" id="PTHR11690">
    <property type="entry name" value="AMILORIDE-SENSITIVE SODIUM CHANNEL-RELATED"/>
    <property type="match status" value="1"/>
</dbReference>
<evidence type="ECO:0000256" key="1">
    <source>
        <dbReference type="ARBA" id="ARBA00004123"/>
    </source>
</evidence>
<evidence type="ECO:0000256" key="12">
    <source>
        <dbReference type="ARBA" id="ARBA00023303"/>
    </source>
</evidence>
<dbReference type="GO" id="GO:0005634">
    <property type="term" value="C:nucleus"/>
    <property type="evidence" value="ECO:0007669"/>
    <property type="project" value="UniProtKB-SubCell"/>
</dbReference>
<organism evidence="18 19">
    <name type="scientific">Magallana gigas</name>
    <name type="common">Pacific oyster</name>
    <name type="synonym">Crassostrea gigas</name>
    <dbReference type="NCBI Taxonomy" id="29159"/>
    <lineage>
        <taxon>Eukaryota</taxon>
        <taxon>Metazoa</taxon>
        <taxon>Spiralia</taxon>
        <taxon>Lophotrochozoa</taxon>
        <taxon>Mollusca</taxon>
        <taxon>Bivalvia</taxon>
        <taxon>Autobranchia</taxon>
        <taxon>Pteriomorphia</taxon>
        <taxon>Ostreida</taxon>
        <taxon>Ostreoidea</taxon>
        <taxon>Ostreidae</taxon>
        <taxon>Magallana</taxon>
    </lineage>
</organism>
<comment type="similarity">
    <text evidence="14">Belongs to the amiloride-sensitive sodium channel (TC 1.A.6) family.</text>
</comment>
<evidence type="ECO:0000256" key="3">
    <source>
        <dbReference type="ARBA" id="ARBA00022448"/>
    </source>
</evidence>
<name>A0A8W8JGG8_MAGGI</name>
<keyword evidence="19" id="KW-1185">Reference proteome</keyword>
<evidence type="ECO:0000256" key="8">
    <source>
        <dbReference type="ARBA" id="ARBA00023065"/>
    </source>
</evidence>
<keyword evidence="7" id="KW-0915">Sodium</keyword>
<dbReference type="InterPro" id="IPR020903">
    <property type="entry name" value="ENaC_CS"/>
</dbReference>
<dbReference type="SMART" id="SM00509">
    <property type="entry name" value="TFS2N"/>
    <property type="match status" value="1"/>
</dbReference>
<dbReference type="CDD" id="cd00183">
    <property type="entry name" value="TFIIS_I"/>
    <property type="match status" value="1"/>
</dbReference>
<dbReference type="Proteomes" id="UP000005408">
    <property type="component" value="Unassembled WGS sequence"/>
</dbReference>
<protein>
    <recommendedName>
        <fullName evidence="17">TFIIS N-terminal domain-containing protein</fullName>
    </recommendedName>
</protein>
<dbReference type="AlphaFoldDB" id="A0A8W8JGG8"/>
<evidence type="ECO:0000256" key="2">
    <source>
        <dbReference type="ARBA" id="ARBA00004141"/>
    </source>
</evidence>
<dbReference type="GO" id="GO:0005886">
    <property type="term" value="C:plasma membrane"/>
    <property type="evidence" value="ECO:0007669"/>
    <property type="project" value="TreeGrafter"/>
</dbReference>
<evidence type="ECO:0000256" key="15">
    <source>
        <dbReference type="SAM" id="MobiDB-lite"/>
    </source>
</evidence>
<dbReference type="InterPro" id="IPR001873">
    <property type="entry name" value="ENaC"/>
</dbReference>
<evidence type="ECO:0000256" key="10">
    <source>
        <dbReference type="ARBA" id="ARBA00023201"/>
    </source>
</evidence>
<keyword evidence="9 16" id="KW-0472">Membrane</keyword>
<feature type="transmembrane region" description="Helical" evidence="16">
    <location>
        <begin position="37"/>
        <end position="54"/>
    </location>
</feature>
<keyword evidence="8 14" id="KW-0406">Ion transport</keyword>
<evidence type="ECO:0000313" key="19">
    <source>
        <dbReference type="Proteomes" id="UP000005408"/>
    </source>
</evidence>